<evidence type="ECO:0000256" key="1">
    <source>
        <dbReference type="SAM" id="MobiDB-lite"/>
    </source>
</evidence>
<name>A0A1B1E5C8_9APIC</name>
<evidence type="ECO:0000313" key="3">
    <source>
        <dbReference type="Proteomes" id="UP000092716"/>
    </source>
</evidence>
<dbReference type="Proteomes" id="UP000092716">
    <property type="component" value="Chromosome 12"/>
</dbReference>
<dbReference type="AlphaFoldDB" id="A0A1B1E5C8"/>
<reference evidence="3" key="1">
    <citation type="submission" date="2016-06" db="EMBL/GenBank/DDBJ databases">
        <title>First high quality genome sequence of Plasmodium coatneyi using continuous long reads from single molecule, real-time sequencing.</title>
        <authorList>
            <person name="Chien J.-T."/>
            <person name="Pakala S.B."/>
            <person name="Geraldo J.A."/>
            <person name="Lapp S.A."/>
            <person name="Barnwell J.W."/>
            <person name="Kissinger J.C."/>
            <person name="Galinski M.R."/>
            <person name="Humphrey J.C."/>
        </authorList>
    </citation>
    <scope>NUCLEOTIDE SEQUENCE [LARGE SCALE GENOMIC DNA]</scope>
    <source>
        <strain evidence="3">Hackeri</strain>
    </source>
</reference>
<dbReference type="VEuPathDB" id="PlasmoDB:PCOAH_00040470"/>
<dbReference type="EMBL" id="CP016250">
    <property type="protein sequence ID" value="ANQ10234.1"/>
    <property type="molecule type" value="Genomic_DNA"/>
</dbReference>
<dbReference type="GeneID" id="30910778"/>
<accession>A0A1B1E5C8</accession>
<keyword evidence="3" id="KW-1185">Reference proteome</keyword>
<protein>
    <submittedName>
        <fullName evidence="2">KIR protein</fullName>
    </submittedName>
</protein>
<feature type="compositionally biased region" description="Low complexity" evidence="1">
    <location>
        <begin position="332"/>
        <end position="341"/>
    </location>
</feature>
<organism evidence="2 3">
    <name type="scientific">Plasmodium coatneyi</name>
    <dbReference type="NCBI Taxonomy" id="208452"/>
    <lineage>
        <taxon>Eukaryota</taxon>
        <taxon>Sar</taxon>
        <taxon>Alveolata</taxon>
        <taxon>Apicomplexa</taxon>
        <taxon>Aconoidasida</taxon>
        <taxon>Haemosporida</taxon>
        <taxon>Plasmodiidae</taxon>
        <taxon>Plasmodium</taxon>
    </lineage>
</organism>
<dbReference type="KEGG" id="pcot:PCOAH_00040470"/>
<feature type="compositionally biased region" description="Low complexity" evidence="1">
    <location>
        <begin position="363"/>
        <end position="378"/>
    </location>
</feature>
<feature type="compositionally biased region" description="Polar residues" evidence="1">
    <location>
        <begin position="379"/>
        <end position="405"/>
    </location>
</feature>
<evidence type="ECO:0000313" key="2">
    <source>
        <dbReference type="EMBL" id="ANQ10234.1"/>
    </source>
</evidence>
<proteinExistence type="predicted"/>
<sequence length="405" mass="45258">MVVQDQDQGQHCKLEDLPSQKIYNHFKNDGNECKDSASKVTEIRNILEDKLGHNIKHEVRKYAEKITGAWCLLSKVKTEEEPSPPPPPPCKVGVLCDFFYYWLGDKLNNNLSFGTSLQDIMQKIYAKLERFNELCTNNSVHINMDKEFEPRRKAIFDYYYDYRTIWKNLRESGSNSCNGAYDTYLKGDKGVGGVGGADDAYNQVEASCPDDGGDDYFCTEFWKKKFKNESNPIPKPGDLVSKAAGGAELPSNGEDDANLLSCLEVLSSKVATMRKEALSHLSPSSQEGDGGGSGVAPIVSSIIGTLIGIPALGALFLYKYNLLPSWLHNHFGNNNNSGGRTNTRKRRSTEHHHYDTLTDESTEYTTDYSTTTNSITDSMTEYSAPSSTRRTNNRNGQKNIRYQSV</sequence>
<dbReference type="InterPro" id="IPR008780">
    <property type="entry name" value="Plasmodium_Vir"/>
</dbReference>
<dbReference type="OrthoDB" id="383226at2759"/>
<gene>
    <name evidence="2" type="ORF">PCOAH_00040470</name>
</gene>
<feature type="region of interest" description="Disordered" evidence="1">
    <location>
        <begin position="331"/>
        <end position="405"/>
    </location>
</feature>
<dbReference type="RefSeq" id="XP_019916929.1">
    <property type="nucleotide sequence ID" value="XM_020060835.1"/>
</dbReference>
<dbReference type="Pfam" id="PF05795">
    <property type="entry name" value="Plasmodium_Vir"/>
    <property type="match status" value="1"/>
</dbReference>